<evidence type="ECO:0000313" key="6">
    <source>
        <dbReference type="Proteomes" id="UP001501083"/>
    </source>
</evidence>
<dbReference type="EMBL" id="BAABKY010000002">
    <property type="protein sequence ID" value="GAA5072025.1"/>
    <property type="molecule type" value="Genomic_DNA"/>
</dbReference>
<proteinExistence type="inferred from homology"/>
<name>A0ABP9L985_9GAMM</name>
<dbReference type="Pfam" id="PF22725">
    <property type="entry name" value="GFO_IDH_MocA_C3"/>
    <property type="match status" value="1"/>
</dbReference>
<dbReference type="SUPFAM" id="SSF55347">
    <property type="entry name" value="Glyceraldehyde-3-phosphate dehydrogenase-like, C-terminal domain"/>
    <property type="match status" value="1"/>
</dbReference>
<dbReference type="InterPro" id="IPR050984">
    <property type="entry name" value="Gfo/Idh/MocA_domain"/>
</dbReference>
<dbReference type="Gene3D" id="3.30.360.10">
    <property type="entry name" value="Dihydrodipicolinate Reductase, domain 2"/>
    <property type="match status" value="1"/>
</dbReference>
<dbReference type="InterPro" id="IPR006311">
    <property type="entry name" value="TAT_signal"/>
</dbReference>
<dbReference type="InterPro" id="IPR055170">
    <property type="entry name" value="GFO_IDH_MocA-like_dom"/>
</dbReference>
<dbReference type="Gene3D" id="3.40.50.720">
    <property type="entry name" value="NAD(P)-binding Rossmann-like Domain"/>
    <property type="match status" value="1"/>
</dbReference>
<comment type="caution">
    <text evidence="5">The sequence shown here is derived from an EMBL/GenBank/DDBJ whole genome shotgun (WGS) entry which is preliminary data.</text>
</comment>
<evidence type="ECO:0000256" key="2">
    <source>
        <dbReference type="ARBA" id="ARBA00023002"/>
    </source>
</evidence>
<evidence type="ECO:0000313" key="5">
    <source>
        <dbReference type="EMBL" id="GAA5072025.1"/>
    </source>
</evidence>
<dbReference type="InterPro" id="IPR000683">
    <property type="entry name" value="Gfo/Idh/MocA-like_OxRdtase_N"/>
</dbReference>
<evidence type="ECO:0000259" key="4">
    <source>
        <dbReference type="Pfam" id="PF22725"/>
    </source>
</evidence>
<sequence length="366" mass="40442">MPEVSRRQFLASTAVAMAAAPFISTSSTRARANESRKLGIAICGLGRLSEHQIAPALMKTKHCRLAGIVTGTPAKAEAWKAKYGIRADSVYSYDTMHRMADNRDIDIVYVVTPNALHAPHTIAAAKAGKHVFCEKPLEISVERCQQMIDACRAAGRMLGTAYRCQFDPHHLECIRLVREQIFGKPTILQAGFAIDVGDPDQWRLKRDLAGGGALMDVGIYALQATRYLTGEEPVLVSALETKTDPVKFAQVDETIVWTTKFPSGVVAYCSTSYKAGRIQNLRVNAERGWFELDPAFFYDGNHGRRSDGKEIRFPEIDLFAAEMDDFAQCILESRPTKVPGEEGLRDVRIMQAIYESVRTGKAVSLA</sequence>
<feature type="domain" description="GFO/IDH/MocA-like oxidoreductase" evidence="4">
    <location>
        <begin position="174"/>
        <end position="291"/>
    </location>
</feature>
<keyword evidence="2" id="KW-0560">Oxidoreductase</keyword>
<dbReference type="PRINTS" id="PR01775">
    <property type="entry name" value="GLFROXRDTASE"/>
</dbReference>
<accession>A0ABP9L985</accession>
<dbReference type="RefSeq" id="WP_158987075.1">
    <property type="nucleotide sequence ID" value="NZ_BAABKY010000002.1"/>
</dbReference>
<evidence type="ECO:0000256" key="1">
    <source>
        <dbReference type="ARBA" id="ARBA00010928"/>
    </source>
</evidence>
<reference evidence="6" key="1">
    <citation type="journal article" date="2019" name="Int. J. Syst. Evol. Microbiol.">
        <title>The Global Catalogue of Microorganisms (GCM) 10K type strain sequencing project: providing services to taxonomists for standard genome sequencing and annotation.</title>
        <authorList>
            <consortium name="The Broad Institute Genomics Platform"/>
            <consortium name="The Broad Institute Genome Sequencing Center for Infectious Disease"/>
            <person name="Wu L."/>
            <person name="Ma J."/>
        </authorList>
    </citation>
    <scope>NUCLEOTIDE SEQUENCE [LARGE SCALE GENOMIC DNA]</scope>
    <source>
        <strain evidence="6">JCM 19212</strain>
    </source>
</reference>
<dbReference type="InterPro" id="IPR008354">
    <property type="entry name" value="Glc-Fru_OxRdtase_bac"/>
</dbReference>
<dbReference type="Proteomes" id="UP001501083">
    <property type="component" value="Unassembled WGS sequence"/>
</dbReference>
<evidence type="ECO:0000259" key="3">
    <source>
        <dbReference type="Pfam" id="PF01408"/>
    </source>
</evidence>
<dbReference type="PROSITE" id="PS51318">
    <property type="entry name" value="TAT"/>
    <property type="match status" value="1"/>
</dbReference>
<organism evidence="5 6">
    <name type="scientific">Lysobacter panacisoli</name>
    <dbReference type="NCBI Taxonomy" id="1255263"/>
    <lineage>
        <taxon>Bacteria</taxon>
        <taxon>Pseudomonadati</taxon>
        <taxon>Pseudomonadota</taxon>
        <taxon>Gammaproteobacteria</taxon>
        <taxon>Lysobacterales</taxon>
        <taxon>Lysobacteraceae</taxon>
        <taxon>Lysobacter</taxon>
    </lineage>
</organism>
<dbReference type="InterPro" id="IPR036291">
    <property type="entry name" value="NAD(P)-bd_dom_sf"/>
</dbReference>
<dbReference type="PANTHER" id="PTHR22604:SF105">
    <property type="entry name" value="TRANS-1,2-DIHYDROBENZENE-1,2-DIOL DEHYDROGENASE"/>
    <property type="match status" value="1"/>
</dbReference>
<dbReference type="Pfam" id="PF01408">
    <property type="entry name" value="GFO_IDH_MocA"/>
    <property type="match status" value="1"/>
</dbReference>
<gene>
    <name evidence="5" type="ORF">GCM10025759_11540</name>
</gene>
<comment type="similarity">
    <text evidence="1">Belongs to the Gfo/Idh/MocA family.</text>
</comment>
<protein>
    <submittedName>
        <fullName evidence="5">Gfo/Idh/MocA family oxidoreductase</fullName>
    </submittedName>
</protein>
<dbReference type="SUPFAM" id="SSF51735">
    <property type="entry name" value="NAD(P)-binding Rossmann-fold domains"/>
    <property type="match status" value="1"/>
</dbReference>
<keyword evidence="6" id="KW-1185">Reference proteome</keyword>
<dbReference type="PANTHER" id="PTHR22604">
    <property type="entry name" value="OXIDOREDUCTASES"/>
    <property type="match status" value="1"/>
</dbReference>
<feature type="domain" description="Gfo/Idh/MocA-like oxidoreductase N-terminal" evidence="3">
    <location>
        <begin position="39"/>
        <end position="161"/>
    </location>
</feature>